<dbReference type="PROSITE" id="PS00108">
    <property type="entry name" value="PROTEIN_KINASE_ST"/>
    <property type="match status" value="1"/>
</dbReference>
<dbReference type="GO" id="GO:0000307">
    <property type="term" value="C:cyclin-dependent protein kinase holoenzyme complex"/>
    <property type="evidence" value="ECO:0007669"/>
    <property type="project" value="TreeGrafter"/>
</dbReference>
<feature type="compositionally biased region" description="Low complexity" evidence="10">
    <location>
        <begin position="528"/>
        <end position="537"/>
    </location>
</feature>
<evidence type="ECO:0000256" key="8">
    <source>
        <dbReference type="ARBA" id="ARBA00049280"/>
    </source>
</evidence>
<feature type="region of interest" description="Disordered" evidence="10">
    <location>
        <begin position="431"/>
        <end position="487"/>
    </location>
</feature>
<proteinExistence type="inferred from homology"/>
<comment type="similarity">
    <text evidence="1">Belongs to the protein kinase superfamily. CMGC Ser/Thr protein kinase family. CDC2/CDKX subfamily.</text>
</comment>
<accession>A0A2I0ABJ8</accession>
<evidence type="ECO:0000256" key="4">
    <source>
        <dbReference type="ARBA" id="ARBA00022679"/>
    </source>
</evidence>
<dbReference type="InterPro" id="IPR011009">
    <property type="entry name" value="Kinase-like_dom_sf"/>
</dbReference>
<evidence type="ECO:0000256" key="1">
    <source>
        <dbReference type="ARBA" id="ARBA00006485"/>
    </source>
</evidence>
<dbReference type="STRING" id="1088818.A0A2I0ABJ8"/>
<dbReference type="InterPro" id="IPR000719">
    <property type="entry name" value="Prot_kinase_dom"/>
</dbReference>
<gene>
    <name evidence="12" type="ORF">AXF42_Ash001898</name>
</gene>
<evidence type="ECO:0000256" key="10">
    <source>
        <dbReference type="SAM" id="MobiDB-lite"/>
    </source>
</evidence>
<keyword evidence="13" id="KW-1185">Reference proteome</keyword>
<dbReference type="FunFam" id="1.10.510.10:FF:000043">
    <property type="entry name" value="probable serine/threonine-protein kinase At1g54610"/>
    <property type="match status" value="1"/>
</dbReference>
<evidence type="ECO:0000256" key="6">
    <source>
        <dbReference type="ARBA" id="ARBA00022777"/>
    </source>
</evidence>
<dbReference type="EC" id="2.7.11.23" evidence="2"/>
<dbReference type="GO" id="GO:0008353">
    <property type="term" value="F:RNA polymerase II CTD heptapeptide repeat kinase activity"/>
    <property type="evidence" value="ECO:0007669"/>
    <property type="project" value="UniProtKB-EC"/>
</dbReference>
<dbReference type="OrthoDB" id="779276at2759"/>
<keyword evidence="6 12" id="KW-0418">Kinase</keyword>
<comment type="catalytic activity">
    <reaction evidence="8">
        <text>[DNA-directed RNA polymerase] + ATP = phospho-[DNA-directed RNA polymerase] + ADP + H(+)</text>
        <dbReference type="Rhea" id="RHEA:10216"/>
        <dbReference type="Rhea" id="RHEA-COMP:11321"/>
        <dbReference type="Rhea" id="RHEA-COMP:11322"/>
        <dbReference type="ChEBI" id="CHEBI:15378"/>
        <dbReference type="ChEBI" id="CHEBI:30616"/>
        <dbReference type="ChEBI" id="CHEBI:43176"/>
        <dbReference type="ChEBI" id="CHEBI:68546"/>
        <dbReference type="ChEBI" id="CHEBI:456216"/>
        <dbReference type="EC" id="2.7.11.23"/>
    </reaction>
</comment>
<keyword evidence="3" id="KW-0723">Serine/threonine-protein kinase</keyword>
<evidence type="ECO:0000259" key="11">
    <source>
        <dbReference type="PROSITE" id="PS50011"/>
    </source>
</evidence>
<dbReference type="Gene3D" id="1.10.510.10">
    <property type="entry name" value="Transferase(Phosphotransferase) domain 1"/>
    <property type="match status" value="1"/>
</dbReference>
<dbReference type="SUPFAM" id="SSF56112">
    <property type="entry name" value="Protein kinase-like (PK-like)"/>
    <property type="match status" value="1"/>
</dbReference>
<reference evidence="12 13" key="1">
    <citation type="journal article" date="2017" name="Nature">
        <title>The Apostasia genome and the evolution of orchids.</title>
        <authorList>
            <person name="Zhang G.Q."/>
            <person name="Liu K.W."/>
            <person name="Li Z."/>
            <person name="Lohaus R."/>
            <person name="Hsiao Y.Y."/>
            <person name="Niu S.C."/>
            <person name="Wang J.Y."/>
            <person name="Lin Y.C."/>
            <person name="Xu Q."/>
            <person name="Chen L.J."/>
            <person name="Yoshida K."/>
            <person name="Fujiwara S."/>
            <person name="Wang Z.W."/>
            <person name="Zhang Y.Q."/>
            <person name="Mitsuda N."/>
            <person name="Wang M."/>
            <person name="Liu G.H."/>
            <person name="Pecoraro L."/>
            <person name="Huang H.X."/>
            <person name="Xiao X.J."/>
            <person name="Lin M."/>
            <person name="Wu X.Y."/>
            <person name="Wu W.L."/>
            <person name="Chen Y.Y."/>
            <person name="Chang S.B."/>
            <person name="Sakamoto S."/>
            <person name="Ohme-Takagi M."/>
            <person name="Yagi M."/>
            <person name="Zeng S.J."/>
            <person name="Shen C.Y."/>
            <person name="Yeh C.M."/>
            <person name="Luo Y.B."/>
            <person name="Tsai W.C."/>
            <person name="Van de Peer Y."/>
            <person name="Liu Z.J."/>
        </authorList>
    </citation>
    <scope>NUCLEOTIDE SEQUENCE [LARGE SCALE GENOMIC DNA]</scope>
    <source>
        <strain evidence="13">cv. Shenzhen</strain>
        <tissue evidence="12">Stem</tissue>
    </source>
</reference>
<dbReference type="InterPro" id="IPR017441">
    <property type="entry name" value="Protein_kinase_ATP_BS"/>
</dbReference>
<dbReference type="GO" id="GO:0032968">
    <property type="term" value="P:positive regulation of transcription elongation by RNA polymerase II"/>
    <property type="evidence" value="ECO:0007669"/>
    <property type="project" value="TreeGrafter"/>
</dbReference>
<organism evidence="12 13">
    <name type="scientific">Apostasia shenzhenica</name>
    <dbReference type="NCBI Taxonomy" id="1088818"/>
    <lineage>
        <taxon>Eukaryota</taxon>
        <taxon>Viridiplantae</taxon>
        <taxon>Streptophyta</taxon>
        <taxon>Embryophyta</taxon>
        <taxon>Tracheophyta</taxon>
        <taxon>Spermatophyta</taxon>
        <taxon>Magnoliopsida</taxon>
        <taxon>Liliopsida</taxon>
        <taxon>Asparagales</taxon>
        <taxon>Orchidaceae</taxon>
        <taxon>Apostasioideae</taxon>
        <taxon>Apostasia</taxon>
    </lineage>
</organism>
<dbReference type="FunFam" id="3.30.200.20:FF:000021">
    <property type="entry name" value="probable serine/threonine-protein kinase At1g54610"/>
    <property type="match status" value="1"/>
</dbReference>
<feature type="compositionally biased region" description="Polar residues" evidence="10">
    <location>
        <begin position="431"/>
        <end position="451"/>
    </location>
</feature>
<dbReference type="EMBL" id="KZ452001">
    <property type="protein sequence ID" value="PKA52917.1"/>
    <property type="molecule type" value="Genomic_DNA"/>
</dbReference>
<keyword evidence="5 9" id="KW-0547">Nucleotide-binding</keyword>
<sequence length="623" mass="68739">MGCICSKGIETDEIVEDIKKGSGKSLRRLVTPLRKDDADVSDRSIRLRAKPQENAVVPIHIQFDEPEKKGILPSVDRNRVSVGHQRRATVDLRASGTDANSKILGGENDVGRASGIFDVPNGFSGEHVAAGWPAWLTNVAAEAVNGWLPRRADSFEKLGKIGQGTYSNVYKARDLETGKIVALKKVRFVNMDAESVRFMAREIHVLRRLNHPNIVKLEGIVTSRMSCNLYLVFEYMDHDLAGLAATPGIKFTEPQVKCFMQQLLCGLGHCHSRGVLHRDIKGSNLLVDNNGILRIADFGLATFFNSESKQSLTSRVVTLWYRPPELLLGTTEYGVAVDLWGAGCILAELLAGKPIMPGRTEVEQLHKIFKLCGSPPEEYWRKSKLPHATIFKPQHPYPRRLKEIFKDFSPSALALLDILLAIQPEDRGTSASALQSEKWQGQPNPKSNSEKYNPLEDSGSGFPIDPPGGAPNGLSHANTSLHPSAFGKIDNARMTRNNATSTVRVANAPQLRSQRSYMPQSSGMDFASTRSSMSSRYSRFDVVESSEKPHTLDRPSSANKGDEGVGTKDPAIGYGGKNKRIQYSGPLMPPGGNIEEMLKEHERQIQQAVRKARLDKVKTKNNF</sequence>
<dbReference type="Gene3D" id="3.30.200.20">
    <property type="entry name" value="Phosphorylase Kinase, domain 1"/>
    <property type="match status" value="1"/>
</dbReference>
<evidence type="ECO:0000256" key="2">
    <source>
        <dbReference type="ARBA" id="ARBA00012409"/>
    </source>
</evidence>
<evidence type="ECO:0000313" key="13">
    <source>
        <dbReference type="Proteomes" id="UP000236161"/>
    </source>
</evidence>
<dbReference type="InterPro" id="IPR008271">
    <property type="entry name" value="Ser/Thr_kinase_AS"/>
</dbReference>
<feature type="domain" description="Protein kinase" evidence="11">
    <location>
        <begin position="155"/>
        <end position="440"/>
    </location>
</feature>
<feature type="compositionally biased region" description="Polar residues" evidence="10">
    <location>
        <begin position="500"/>
        <end position="523"/>
    </location>
</feature>
<evidence type="ECO:0000256" key="5">
    <source>
        <dbReference type="ARBA" id="ARBA00022741"/>
    </source>
</evidence>
<dbReference type="PROSITE" id="PS00107">
    <property type="entry name" value="PROTEIN_KINASE_ATP"/>
    <property type="match status" value="1"/>
</dbReference>
<dbReference type="GO" id="GO:0005524">
    <property type="term" value="F:ATP binding"/>
    <property type="evidence" value="ECO:0007669"/>
    <property type="project" value="UniProtKB-UniRule"/>
</dbReference>
<protein>
    <recommendedName>
        <fullName evidence="2">[RNA-polymerase]-subunit kinase</fullName>
        <ecNumber evidence="2">2.7.11.23</ecNumber>
    </recommendedName>
</protein>
<dbReference type="AlphaFoldDB" id="A0A2I0ABJ8"/>
<feature type="region of interest" description="Disordered" evidence="10">
    <location>
        <begin position="500"/>
        <end position="594"/>
    </location>
</feature>
<dbReference type="PANTHER" id="PTHR24056:SF481">
    <property type="entry name" value="OS02G0559300 PROTEIN"/>
    <property type="match status" value="1"/>
</dbReference>
<evidence type="ECO:0000256" key="9">
    <source>
        <dbReference type="PROSITE-ProRule" id="PRU10141"/>
    </source>
</evidence>
<dbReference type="PROSITE" id="PS50011">
    <property type="entry name" value="PROTEIN_KINASE_DOM"/>
    <property type="match status" value="1"/>
</dbReference>
<dbReference type="InterPro" id="IPR050108">
    <property type="entry name" value="CDK"/>
</dbReference>
<evidence type="ECO:0000313" key="12">
    <source>
        <dbReference type="EMBL" id="PKA52917.1"/>
    </source>
</evidence>
<keyword evidence="7 9" id="KW-0067">ATP-binding</keyword>
<feature type="binding site" evidence="9">
    <location>
        <position position="184"/>
    </location>
    <ligand>
        <name>ATP</name>
        <dbReference type="ChEBI" id="CHEBI:30616"/>
    </ligand>
</feature>
<dbReference type="GO" id="GO:0005634">
    <property type="term" value="C:nucleus"/>
    <property type="evidence" value="ECO:0007669"/>
    <property type="project" value="TreeGrafter"/>
</dbReference>
<dbReference type="SMART" id="SM00220">
    <property type="entry name" value="S_TKc"/>
    <property type="match status" value="1"/>
</dbReference>
<dbReference type="CDD" id="cd07840">
    <property type="entry name" value="STKc_CDK9_like"/>
    <property type="match status" value="1"/>
</dbReference>
<keyword evidence="4 12" id="KW-0808">Transferase</keyword>
<feature type="compositionally biased region" description="Basic and acidic residues" evidence="10">
    <location>
        <begin position="538"/>
        <end position="553"/>
    </location>
</feature>
<dbReference type="PANTHER" id="PTHR24056">
    <property type="entry name" value="CELL DIVISION PROTEIN KINASE"/>
    <property type="match status" value="1"/>
</dbReference>
<dbReference type="Proteomes" id="UP000236161">
    <property type="component" value="Unassembled WGS sequence"/>
</dbReference>
<evidence type="ECO:0000256" key="7">
    <source>
        <dbReference type="ARBA" id="ARBA00022840"/>
    </source>
</evidence>
<name>A0A2I0ABJ8_9ASPA</name>
<evidence type="ECO:0000256" key="3">
    <source>
        <dbReference type="ARBA" id="ARBA00022527"/>
    </source>
</evidence>
<dbReference type="Pfam" id="PF00069">
    <property type="entry name" value="Pkinase"/>
    <property type="match status" value="1"/>
</dbReference>